<evidence type="ECO:0000313" key="1">
    <source>
        <dbReference type="EMBL" id="GBO38315.1"/>
    </source>
</evidence>
<dbReference type="AlphaFoldDB" id="A0A4Y2WLD8"/>
<dbReference type="Proteomes" id="UP000499080">
    <property type="component" value="Unassembled WGS sequence"/>
</dbReference>
<feature type="non-terminal residue" evidence="1">
    <location>
        <position position="1"/>
    </location>
</feature>
<dbReference type="EMBL" id="BGPR01062981">
    <property type="protein sequence ID" value="GBO38315.1"/>
    <property type="molecule type" value="Genomic_DNA"/>
</dbReference>
<evidence type="ECO:0000313" key="2">
    <source>
        <dbReference type="Proteomes" id="UP000499080"/>
    </source>
</evidence>
<organism evidence="1 2">
    <name type="scientific">Araneus ventricosus</name>
    <name type="common">Orbweaver spider</name>
    <name type="synonym">Epeira ventricosa</name>
    <dbReference type="NCBI Taxonomy" id="182803"/>
    <lineage>
        <taxon>Eukaryota</taxon>
        <taxon>Metazoa</taxon>
        <taxon>Ecdysozoa</taxon>
        <taxon>Arthropoda</taxon>
        <taxon>Chelicerata</taxon>
        <taxon>Arachnida</taxon>
        <taxon>Araneae</taxon>
        <taxon>Araneomorphae</taxon>
        <taxon>Entelegynae</taxon>
        <taxon>Araneoidea</taxon>
        <taxon>Araneidae</taxon>
        <taxon>Araneus</taxon>
    </lineage>
</organism>
<accession>A0A4Y2WLD8</accession>
<sequence length="86" mass="9960">FHRCTGDQPSFSNSMISSFAGYHPLRRLIVGFPNGQYLYRRRPASLPDLKASIRRHVLDIPADSLRSVVENMVLRLEHIVEHIEQF</sequence>
<name>A0A4Y2WLD8_ARAVE</name>
<dbReference type="OrthoDB" id="6469553at2759"/>
<reference evidence="1 2" key="1">
    <citation type="journal article" date="2019" name="Sci. Rep.">
        <title>Orb-weaving spider Araneus ventricosus genome elucidates the spidroin gene catalogue.</title>
        <authorList>
            <person name="Kono N."/>
            <person name="Nakamura H."/>
            <person name="Ohtoshi R."/>
            <person name="Moran D.A.P."/>
            <person name="Shinohara A."/>
            <person name="Yoshida Y."/>
            <person name="Fujiwara M."/>
            <person name="Mori M."/>
            <person name="Tomita M."/>
            <person name="Arakawa K."/>
        </authorList>
    </citation>
    <scope>NUCLEOTIDE SEQUENCE [LARGE SCALE GENOMIC DNA]</scope>
</reference>
<protein>
    <submittedName>
        <fullName evidence="1">Uncharacterized protein</fullName>
    </submittedName>
</protein>
<comment type="caution">
    <text evidence="1">The sequence shown here is derived from an EMBL/GenBank/DDBJ whole genome shotgun (WGS) entry which is preliminary data.</text>
</comment>
<gene>
    <name evidence="1" type="ORF">AVEN_144811_1</name>
</gene>
<proteinExistence type="predicted"/>
<keyword evidence="2" id="KW-1185">Reference proteome</keyword>